<comment type="similarity">
    <text evidence="2 8">Belongs to the peptidase M14 family.</text>
</comment>
<dbReference type="SMART" id="SM00631">
    <property type="entry name" value="Zn_pept"/>
    <property type="match status" value="1"/>
</dbReference>
<evidence type="ECO:0000256" key="6">
    <source>
        <dbReference type="ARBA" id="ARBA00022833"/>
    </source>
</evidence>
<proteinExistence type="inferred from homology"/>
<evidence type="ECO:0000256" key="1">
    <source>
        <dbReference type="ARBA" id="ARBA00001947"/>
    </source>
</evidence>
<evidence type="ECO:0000313" key="10">
    <source>
        <dbReference type="EMBL" id="GHI55656.1"/>
    </source>
</evidence>
<evidence type="ECO:0000256" key="2">
    <source>
        <dbReference type="ARBA" id="ARBA00005988"/>
    </source>
</evidence>
<evidence type="ECO:0000259" key="9">
    <source>
        <dbReference type="PROSITE" id="PS52035"/>
    </source>
</evidence>
<dbReference type="Proteomes" id="UP000646738">
    <property type="component" value="Unassembled WGS sequence"/>
</dbReference>
<keyword evidence="3" id="KW-0645">Protease</keyword>
<dbReference type="InterPro" id="IPR057247">
    <property type="entry name" value="CARBOXYPEPT_ZN_2"/>
</dbReference>
<keyword evidence="5" id="KW-0378">Hydrolase</keyword>
<dbReference type="PROSITE" id="PS52035">
    <property type="entry name" value="PEPTIDASE_M14"/>
    <property type="match status" value="1"/>
</dbReference>
<evidence type="ECO:0000256" key="7">
    <source>
        <dbReference type="ARBA" id="ARBA00023049"/>
    </source>
</evidence>
<reference evidence="11" key="1">
    <citation type="submission" date="2023-07" db="EMBL/GenBank/DDBJ databases">
        <title>Whole genome shotgun sequence of Streptomyces achromogenes subsp. rubradiris NBRC 14000.</title>
        <authorList>
            <person name="Komaki H."/>
            <person name="Tamura T."/>
        </authorList>
    </citation>
    <scope>NUCLEOTIDE SEQUENCE [LARGE SCALE GENOMIC DNA]</scope>
    <source>
        <strain evidence="11">NBRC 14000</strain>
    </source>
</reference>
<dbReference type="Pfam" id="PF19054">
    <property type="entry name" value="DUF5753"/>
    <property type="match status" value="1"/>
</dbReference>
<dbReference type="InterPro" id="IPR000834">
    <property type="entry name" value="Peptidase_M14"/>
</dbReference>
<comment type="cofactor">
    <cofactor evidence="1">
        <name>Zn(2+)</name>
        <dbReference type="ChEBI" id="CHEBI:29105"/>
    </cofactor>
</comment>
<keyword evidence="7" id="KW-0482">Metalloprotease</keyword>
<accession>A0ABQ3RIH2</accession>
<dbReference type="PANTHER" id="PTHR11705:SF143">
    <property type="entry name" value="SLL0236 PROTEIN"/>
    <property type="match status" value="1"/>
</dbReference>
<dbReference type="PROSITE" id="PS00133">
    <property type="entry name" value="CARBOXYPEPT_ZN_2"/>
    <property type="match status" value="1"/>
</dbReference>
<keyword evidence="6" id="KW-0862">Zinc</keyword>
<keyword evidence="11" id="KW-1185">Reference proteome</keyword>
<feature type="domain" description="Peptidase M14" evidence="9">
    <location>
        <begin position="131"/>
        <end position="279"/>
    </location>
</feature>
<feature type="active site" description="Proton donor/acceptor" evidence="8">
    <location>
        <position position="243"/>
    </location>
</feature>
<dbReference type="SUPFAM" id="SSF53187">
    <property type="entry name" value="Zn-dependent exopeptidases"/>
    <property type="match status" value="1"/>
</dbReference>
<evidence type="ECO:0000256" key="8">
    <source>
        <dbReference type="PROSITE-ProRule" id="PRU01379"/>
    </source>
</evidence>
<keyword evidence="4" id="KW-0479">Metal-binding</keyword>
<dbReference type="PANTHER" id="PTHR11705">
    <property type="entry name" value="PROTEASE FAMILY M14 CARBOXYPEPTIDASE A,B"/>
    <property type="match status" value="1"/>
</dbReference>
<organism evidence="10 11">
    <name type="scientific">Streptomyces rubradiris</name>
    <name type="common">Streptomyces achromogenes subsp. rubradiris</name>
    <dbReference type="NCBI Taxonomy" id="285531"/>
    <lineage>
        <taxon>Bacteria</taxon>
        <taxon>Bacillati</taxon>
        <taxon>Actinomycetota</taxon>
        <taxon>Actinomycetes</taxon>
        <taxon>Kitasatosporales</taxon>
        <taxon>Streptomycetaceae</taxon>
        <taxon>Streptomyces</taxon>
    </lineage>
</organism>
<dbReference type="Gene3D" id="3.40.630.10">
    <property type="entry name" value="Zn peptidases"/>
    <property type="match status" value="1"/>
</dbReference>
<name>A0ABQ3RIH2_STRRR</name>
<dbReference type="Pfam" id="PF00246">
    <property type="entry name" value="Peptidase_M14"/>
    <property type="match status" value="1"/>
</dbReference>
<evidence type="ECO:0000256" key="4">
    <source>
        <dbReference type="ARBA" id="ARBA00022723"/>
    </source>
</evidence>
<dbReference type="EMBL" id="BNEA01000015">
    <property type="protein sequence ID" value="GHI55656.1"/>
    <property type="molecule type" value="Genomic_DNA"/>
</dbReference>
<protein>
    <recommendedName>
        <fullName evidence="9">Peptidase M14 domain-containing protein</fullName>
    </recommendedName>
</protein>
<gene>
    <name evidence="10" type="ORF">Srubr_55020</name>
</gene>
<evidence type="ECO:0000256" key="3">
    <source>
        <dbReference type="ARBA" id="ARBA00022670"/>
    </source>
</evidence>
<evidence type="ECO:0000256" key="5">
    <source>
        <dbReference type="ARBA" id="ARBA00022801"/>
    </source>
</evidence>
<sequence length="294" mass="32236">MKRKVVIDGPNPIPYETVMHAAALRIRVAGRAASRAQLGRILEVSEADHVTVRVIPFVLDDFAGAGSTMVHLGGAVPRLDTVVRDAPHGTAFIDSEAQLEHFRKLFRRVREEALTPERSRDLIHPHLSISSETYRGSAAESAPEVKVVADFVRGRVVGGKQQITAGIDFHTYSELVLWPFGYTYSDTAAGMTADDAAAFQAVGRKMAASNGYTAEQSSDLYITDGTIDDYLWGTQKIFSYTFEMYPASSSGGGFYPPDEVIERETSRNKDAVLQLLENADCMYRSIGKAAQYCS</sequence>
<comment type="caution">
    <text evidence="10">The sequence shown here is derived from an EMBL/GenBank/DDBJ whole genome shotgun (WGS) entry which is preliminary data.</text>
</comment>
<dbReference type="InterPro" id="IPR043917">
    <property type="entry name" value="DUF5753"/>
</dbReference>
<evidence type="ECO:0000313" key="11">
    <source>
        <dbReference type="Proteomes" id="UP000646738"/>
    </source>
</evidence>